<reference evidence="1" key="1">
    <citation type="journal article" date="2021" name="Open Biol.">
        <title>Shared evolutionary footprints suggest mitochondrial oxidative damage underlies multiple complex I losses in fungi.</title>
        <authorList>
            <person name="Schikora-Tamarit M.A."/>
            <person name="Marcet-Houben M."/>
            <person name="Nosek J."/>
            <person name="Gabaldon T."/>
        </authorList>
    </citation>
    <scope>NUCLEOTIDE SEQUENCE</scope>
    <source>
        <strain evidence="1">CBS2887</strain>
    </source>
</reference>
<gene>
    <name evidence="1" type="ORF">WICPIJ_006416</name>
</gene>
<reference evidence="1" key="2">
    <citation type="submission" date="2021-01" db="EMBL/GenBank/DDBJ databases">
        <authorList>
            <person name="Schikora-Tamarit M.A."/>
        </authorList>
    </citation>
    <scope>NUCLEOTIDE SEQUENCE</scope>
    <source>
        <strain evidence="1">CBS2887</strain>
    </source>
</reference>
<organism evidence="1 2">
    <name type="scientific">Wickerhamomyces pijperi</name>
    <name type="common">Yeast</name>
    <name type="synonym">Pichia pijperi</name>
    <dbReference type="NCBI Taxonomy" id="599730"/>
    <lineage>
        <taxon>Eukaryota</taxon>
        <taxon>Fungi</taxon>
        <taxon>Dikarya</taxon>
        <taxon>Ascomycota</taxon>
        <taxon>Saccharomycotina</taxon>
        <taxon>Saccharomycetes</taxon>
        <taxon>Phaffomycetales</taxon>
        <taxon>Wickerhamomycetaceae</taxon>
        <taxon>Wickerhamomyces</taxon>
    </lineage>
</organism>
<name>A0A9P8TLF1_WICPI</name>
<dbReference type="EMBL" id="JAEUBG010003557">
    <property type="protein sequence ID" value="KAH3682626.1"/>
    <property type="molecule type" value="Genomic_DNA"/>
</dbReference>
<accession>A0A9P8TLF1</accession>
<keyword evidence="2" id="KW-1185">Reference proteome</keyword>
<sequence length="105" mass="11603">MLQLLDPQLFNQLLEHKLDKDSATWSGILLSESDNGQDIPIQGPTAQHVSPKFRNVSQLVGFIPMDGFISLLEDLLECLSPRFGLHGHLFSGDTVIFGICRLLGT</sequence>
<evidence type="ECO:0000313" key="1">
    <source>
        <dbReference type="EMBL" id="KAH3682626.1"/>
    </source>
</evidence>
<evidence type="ECO:0000313" key="2">
    <source>
        <dbReference type="Proteomes" id="UP000774326"/>
    </source>
</evidence>
<comment type="caution">
    <text evidence="1">The sequence shown here is derived from an EMBL/GenBank/DDBJ whole genome shotgun (WGS) entry which is preliminary data.</text>
</comment>
<dbReference type="AlphaFoldDB" id="A0A9P8TLF1"/>
<protein>
    <submittedName>
        <fullName evidence="1">Uncharacterized protein</fullName>
    </submittedName>
</protein>
<proteinExistence type="predicted"/>
<dbReference type="Proteomes" id="UP000774326">
    <property type="component" value="Unassembled WGS sequence"/>
</dbReference>